<proteinExistence type="predicted"/>
<dbReference type="AlphaFoldDB" id="A0AAX6BDJ1"/>
<comment type="caution">
    <text evidence="1">The sequence shown here is derived from an EMBL/GenBank/DDBJ whole genome shotgun (WGS) entry which is preliminary data.</text>
</comment>
<name>A0AAX6BDJ1_PRIMG</name>
<evidence type="ECO:0000313" key="2">
    <source>
        <dbReference type="Proteomes" id="UP001165240"/>
    </source>
</evidence>
<reference evidence="1" key="1">
    <citation type="journal article" date="2024" name="Appl Microbiol">
        <title>Effect of kuratsuki Bacillus and Priestia on Taste of Sake.</title>
        <authorList>
            <person name="Kobayashi K."/>
            <person name="Nishida H."/>
        </authorList>
    </citation>
    <scope>NUCLEOTIDE SEQUENCE</scope>
    <source>
        <strain evidence="1">B-12</strain>
    </source>
</reference>
<sequence>MADIYKVNSKNFIGGPGRLIVGDMSLPAPDKISDVMDLTDPYNLKTGWKDLGATSDGISITRGWDTEDFEVDQVMGAADTDVSSFEHGLETQLAENTIENRQLALVGGSIIETPAAVGTGQVLGGALAAGARIITLSTANPAFKAGGWLRLGTSELIKISSVNGTTVNVETGVSKAYTTSDQVYPVTELPSKRIGYGTVTDIPFKRYVLISQKKDGSLYMAVIRKAKVSGDSKEQAFNKGKRVLPFQLQAFPEDGVTKEENVYYEIEQAI</sequence>
<dbReference type="EMBL" id="BSYK01000001">
    <property type="protein sequence ID" value="GMG71821.1"/>
    <property type="molecule type" value="Genomic_DNA"/>
</dbReference>
<accession>A0AAX6BDJ1</accession>
<organism evidence="1 2">
    <name type="scientific">Priestia megaterium</name>
    <name type="common">Bacillus megaterium</name>
    <dbReference type="NCBI Taxonomy" id="1404"/>
    <lineage>
        <taxon>Bacteria</taxon>
        <taxon>Bacillati</taxon>
        <taxon>Bacillota</taxon>
        <taxon>Bacilli</taxon>
        <taxon>Bacillales</taxon>
        <taxon>Bacillaceae</taxon>
        <taxon>Priestia</taxon>
    </lineage>
</organism>
<dbReference type="RefSeq" id="WP_205663797.1">
    <property type="nucleotide sequence ID" value="NZ_BSYK01000001.1"/>
</dbReference>
<evidence type="ECO:0000313" key="1">
    <source>
        <dbReference type="EMBL" id="GMG71821.1"/>
    </source>
</evidence>
<dbReference type="Proteomes" id="UP001165240">
    <property type="component" value="Unassembled WGS sequence"/>
</dbReference>
<gene>
    <name evidence="1" type="ORF">ShirakiTB12_02890</name>
</gene>
<evidence type="ECO:0008006" key="3">
    <source>
        <dbReference type="Google" id="ProtNLM"/>
    </source>
</evidence>
<protein>
    <recommendedName>
        <fullName evidence="3">Major tail protein</fullName>
    </recommendedName>
</protein>